<dbReference type="PROSITE" id="PS50893">
    <property type="entry name" value="ABC_TRANSPORTER_2"/>
    <property type="match status" value="2"/>
</dbReference>
<dbReference type="Pfam" id="PF00005">
    <property type="entry name" value="ABC_tran"/>
    <property type="match status" value="2"/>
</dbReference>
<dbReference type="InterPro" id="IPR003439">
    <property type="entry name" value="ABC_transporter-like_ATP-bd"/>
</dbReference>
<feature type="domain" description="ABC transporter" evidence="4">
    <location>
        <begin position="348"/>
        <end position="545"/>
    </location>
</feature>
<dbReference type="SUPFAM" id="SSF52540">
    <property type="entry name" value="P-loop containing nucleoside triphosphate hydrolases"/>
    <property type="match status" value="2"/>
</dbReference>
<dbReference type="PANTHER" id="PTHR42855">
    <property type="entry name" value="ABC TRANSPORTER ATP-BINDING SUBUNIT"/>
    <property type="match status" value="1"/>
</dbReference>
<dbReference type="Proteomes" id="UP000730482">
    <property type="component" value="Unassembled WGS sequence"/>
</dbReference>
<keyword evidence="1" id="KW-0547">Nucleotide-binding</keyword>
<gene>
    <name evidence="5" type="ORF">KGQ19_11015</name>
</gene>
<dbReference type="PROSITE" id="PS00211">
    <property type="entry name" value="ABC_TRANSPORTER_1"/>
    <property type="match status" value="1"/>
</dbReference>
<evidence type="ECO:0000256" key="3">
    <source>
        <dbReference type="SAM" id="MobiDB-lite"/>
    </source>
</evidence>
<reference evidence="5 6" key="1">
    <citation type="submission" date="2020-02" db="EMBL/GenBank/DDBJ databases">
        <title>Acidophilic actinobacteria isolated from forest soil.</title>
        <authorList>
            <person name="Golinska P."/>
        </authorList>
    </citation>
    <scope>NUCLEOTIDE SEQUENCE [LARGE SCALE GENOMIC DNA]</scope>
    <source>
        <strain evidence="5 6">NL8</strain>
    </source>
</reference>
<organism evidence="5 6">
    <name type="scientific">Catenulispora pinistramenti</name>
    <dbReference type="NCBI Taxonomy" id="2705254"/>
    <lineage>
        <taxon>Bacteria</taxon>
        <taxon>Bacillati</taxon>
        <taxon>Actinomycetota</taxon>
        <taxon>Actinomycetes</taxon>
        <taxon>Catenulisporales</taxon>
        <taxon>Catenulisporaceae</taxon>
        <taxon>Catenulispora</taxon>
    </lineage>
</organism>
<evidence type="ECO:0000259" key="4">
    <source>
        <dbReference type="PROSITE" id="PS50893"/>
    </source>
</evidence>
<dbReference type="PANTHER" id="PTHR42855:SF1">
    <property type="entry name" value="ABC TRANSPORTER DOMAIN-CONTAINING PROTEIN"/>
    <property type="match status" value="1"/>
</dbReference>
<dbReference type="InterPro" id="IPR051309">
    <property type="entry name" value="ABCF_ATPase"/>
</dbReference>
<dbReference type="InterPro" id="IPR017871">
    <property type="entry name" value="ABC_transporter-like_CS"/>
</dbReference>
<dbReference type="InterPro" id="IPR027417">
    <property type="entry name" value="P-loop_NTPase"/>
</dbReference>
<dbReference type="SMART" id="SM00382">
    <property type="entry name" value="AAA"/>
    <property type="match status" value="2"/>
</dbReference>
<sequence>MSATVVAKELTAGHGDRVLFSGLDLSVSPGDVVGLVGVNGAGKSTLLRLLAGLDQPEHGGVQLSPPSATIGHLPQEPERRPAETVRQFLSRRTGVTAAQEALDAATAALVESAPGADDAYSEGLERWLNLGGADLDERAEAVAADLGLAVDLDLEMTSLSGGQAARAGLASLLLSRYDVFLLDEPTNDLDLDGLERLERFVSELRAPVVLISHDREFLARTVNRVVELDLVQQLIRQVGGGYEDYLREREVERQHAREEFEEYADTKAGLEARVRMQRNWLDKGVKNALKKRPDNDKILAKARAESTEKQAAKARQTEKRIERLEAVEEPRKEWELRMTIAAAPRSGAVVATLREAVVRLGDFTLGPVSLQIDWAEKVAITGANGAGKTTLLAALLERVPLDEGTASLGPGVVVGEVDQARGLFLGDQALLSAFEAQVPEMEPAEVRTLLAKFGLKADHVLRSAATLSPGERTRAALALLQARGVNLLVLDEPTNHLDLAAIEQLESALANYPGTLLLVTHDRRMLEAVQTTRRLDVADGKVTEL</sequence>
<evidence type="ECO:0000313" key="5">
    <source>
        <dbReference type="EMBL" id="MBS2547406.1"/>
    </source>
</evidence>
<feature type="region of interest" description="Disordered" evidence="3">
    <location>
        <begin position="58"/>
        <end position="80"/>
    </location>
</feature>
<dbReference type="RefSeq" id="WP_212009006.1">
    <property type="nucleotide sequence ID" value="NZ_JAAFYZ010000027.1"/>
</dbReference>
<dbReference type="EMBL" id="JAAFYZ010000027">
    <property type="protein sequence ID" value="MBS2547406.1"/>
    <property type="molecule type" value="Genomic_DNA"/>
</dbReference>
<dbReference type="Gene3D" id="3.40.50.300">
    <property type="entry name" value="P-loop containing nucleotide triphosphate hydrolases"/>
    <property type="match status" value="2"/>
</dbReference>
<dbReference type="InterPro" id="IPR003593">
    <property type="entry name" value="AAA+_ATPase"/>
</dbReference>
<protein>
    <submittedName>
        <fullName evidence="5">ABC-F family ATP-binding cassette domain-containing protein</fullName>
    </submittedName>
</protein>
<feature type="domain" description="ABC transporter" evidence="4">
    <location>
        <begin position="5"/>
        <end position="264"/>
    </location>
</feature>
<name>A0ABS5KN11_9ACTN</name>
<evidence type="ECO:0000256" key="1">
    <source>
        <dbReference type="ARBA" id="ARBA00022741"/>
    </source>
</evidence>
<dbReference type="CDD" id="cd03221">
    <property type="entry name" value="ABCF_EF-3"/>
    <property type="match status" value="2"/>
</dbReference>
<evidence type="ECO:0000256" key="2">
    <source>
        <dbReference type="ARBA" id="ARBA00022840"/>
    </source>
</evidence>
<dbReference type="GO" id="GO:0005524">
    <property type="term" value="F:ATP binding"/>
    <property type="evidence" value="ECO:0007669"/>
    <property type="project" value="UniProtKB-KW"/>
</dbReference>
<proteinExistence type="predicted"/>
<accession>A0ABS5KN11</accession>
<keyword evidence="2 5" id="KW-0067">ATP-binding</keyword>
<comment type="caution">
    <text evidence="5">The sequence shown here is derived from an EMBL/GenBank/DDBJ whole genome shotgun (WGS) entry which is preliminary data.</text>
</comment>
<keyword evidence="6" id="KW-1185">Reference proteome</keyword>
<evidence type="ECO:0000313" key="6">
    <source>
        <dbReference type="Proteomes" id="UP000730482"/>
    </source>
</evidence>